<evidence type="ECO:0000313" key="2">
    <source>
        <dbReference type="Proteomes" id="UP000237440"/>
    </source>
</evidence>
<dbReference type="RefSeq" id="WP_103397617.1">
    <property type="nucleotide sequence ID" value="NZ_MUJK01000015.1"/>
</dbReference>
<dbReference type="AlphaFoldDB" id="A0A2S3VGG8"/>
<name>A0A2S3VGG8_9PSED</name>
<organism evidence="1 2">
    <name type="scientific">Pseudomonas laurylsulfativorans</name>
    <dbReference type="NCBI Taxonomy" id="1943631"/>
    <lineage>
        <taxon>Bacteria</taxon>
        <taxon>Pseudomonadati</taxon>
        <taxon>Pseudomonadota</taxon>
        <taxon>Gammaproteobacteria</taxon>
        <taxon>Pseudomonadales</taxon>
        <taxon>Pseudomonadaceae</taxon>
        <taxon>Pseudomonas</taxon>
    </lineage>
</organism>
<dbReference type="EMBL" id="MUJK01000015">
    <property type="protein sequence ID" value="POF39058.1"/>
    <property type="molecule type" value="Genomic_DNA"/>
</dbReference>
<comment type="caution">
    <text evidence="1">The sequence shown here is derived from an EMBL/GenBank/DDBJ whole genome shotgun (WGS) entry which is preliminary data.</text>
</comment>
<sequence length="454" mass="50269">MTTVKSIVFGVALAIISLCAGAYESDLHFGLTWWLARQAGFNPQQAQEIAGQDELTDTGMLDAKHAMIWELCVWQETGASEMTRAMHFRSKKAPPAEPPARLVTEDAVYAEAQARSIIVTPDHDNVKTQRSFGQALHGRQDAYSHAGQSDTFWPPCQTKWLWTHPVDTSDGDKGGMFSHKADQTFTDADKCTRAALKTYDLMLEFRATMSLSSTPKPRGELTTPIRKFCEAKTKVEKAQWFKDEQVPQGEAIARNTSLADGGRSFSGAPRMDLRPGPPSANAVQSRIPEYEQQEPGWLPPIEIDEKVKGFLMRPELGSTPEAVGYSQQFLKAWLTTPPEKLPAGVERFLGKKDFVEADADIATLLRLRLKDQGQADYGTFKAGTVNPDDYVTYTEDNWSTALIPVRGIKAPALVGEKGDKIVVIAILRNAPNEVLMMEVTPDYQTVKIQTLIAH</sequence>
<proteinExistence type="predicted"/>
<gene>
    <name evidence="1" type="ORF">B0D71_27590</name>
</gene>
<reference evidence="2" key="1">
    <citation type="submission" date="2017-02" db="EMBL/GenBank/DDBJ databases">
        <authorList>
            <person name="Furmanczyk E.M."/>
        </authorList>
    </citation>
    <scope>NUCLEOTIDE SEQUENCE [LARGE SCALE GENOMIC DNA]</scope>
    <source>
        <strain evidence="2">AP3_22</strain>
    </source>
</reference>
<dbReference type="Proteomes" id="UP000237440">
    <property type="component" value="Unassembled WGS sequence"/>
</dbReference>
<accession>A0A2S3VGG8</accession>
<dbReference type="OrthoDB" id="6780127at2"/>
<protein>
    <submittedName>
        <fullName evidence="1">Uncharacterized protein</fullName>
    </submittedName>
</protein>
<evidence type="ECO:0000313" key="1">
    <source>
        <dbReference type="EMBL" id="POF39058.1"/>
    </source>
</evidence>
<keyword evidence="2" id="KW-1185">Reference proteome</keyword>